<gene>
    <name evidence="1" type="ORF">I7I53_03394</name>
</gene>
<name>A0A8A1LTU2_AJEC8</name>
<proteinExistence type="predicted"/>
<reference evidence="1" key="1">
    <citation type="submission" date="2021-01" db="EMBL/GenBank/DDBJ databases">
        <title>Chromosome-level genome assembly of a human fungal pathogen reveals clustering of transcriptionally co-regulated genes.</title>
        <authorList>
            <person name="Voorhies M."/>
            <person name="Cohen S."/>
            <person name="Shea T.P."/>
            <person name="Petrus S."/>
            <person name="Munoz J.F."/>
            <person name="Poplawski S."/>
            <person name="Goldman W.E."/>
            <person name="Michael T."/>
            <person name="Cuomo C.A."/>
            <person name="Sil A."/>
            <person name="Beyhan S."/>
        </authorList>
    </citation>
    <scope>NUCLEOTIDE SEQUENCE</scope>
    <source>
        <strain evidence="1">H88</strain>
    </source>
</reference>
<sequence length="117" mass="13506">MCRRKSLRVTARFSSSSACRAFFHSLNCKDLLERLEEQGVDAFESIEGTTEVLKMLSWLSTLFLRSFPVRELFPAFWPIVRWKTRYSASRILGLFPASGTFAAPRLQRFPFPFACSE</sequence>
<dbReference type="Proteomes" id="UP000663419">
    <property type="component" value="Chromosome 4"/>
</dbReference>
<dbReference type="AlphaFoldDB" id="A0A8A1LTU2"/>
<evidence type="ECO:0000313" key="2">
    <source>
        <dbReference type="Proteomes" id="UP000663419"/>
    </source>
</evidence>
<dbReference type="VEuPathDB" id="FungiDB:I7I53_03394"/>
<protein>
    <submittedName>
        <fullName evidence="1">Uncharacterized protein</fullName>
    </submittedName>
</protein>
<dbReference type="EMBL" id="CP069105">
    <property type="protein sequence ID" value="QSS55502.1"/>
    <property type="molecule type" value="Genomic_DNA"/>
</dbReference>
<accession>A0A8A1LTU2</accession>
<evidence type="ECO:0000313" key="1">
    <source>
        <dbReference type="EMBL" id="QSS55502.1"/>
    </source>
</evidence>
<organism evidence="1 2">
    <name type="scientific">Ajellomyces capsulatus (strain H88)</name>
    <name type="common">Darling's disease fungus</name>
    <name type="synonym">Histoplasma capsulatum</name>
    <dbReference type="NCBI Taxonomy" id="544711"/>
    <lineage>
        <taxon>Eukaryota</taxon>
        <taxon>Fungi</taxon>
        <taxon>Dikarya</taxon>
        <taxon>Ascomycota</taxon>
        <taxon>Pezizomycotina</taxon>
        <taxon>Eurotiomycetes</taxon>
        <taxon>Eurotiomycetidae</taxon>
        <taxon>Onygenales</taxon>
        <taxon>Ajellomycetaceae</taxon>
        <taxon>Histoplasma</taxon>
    </lineage>
</organism>